<dbReference type="EMBL" id="SMBT01000013">
    <property type="protein sequence ID" value="TCU82957.1"/>
    <property type="molecule type" value="Genomic_DNA"/>
</dbReference>
<dbReference type="OrthoDB" id="5502471at2"/>
<dbReference type="RefSeq" id="WP_115230029.1">
    <property type="nucleotide sequence ID" value="NZ_CAWOLO010000013.1"/>
</dbReference>
<evidence type="ECO:0000256" key="1">
    <source>
        <dbReference type="ARBA" id="ARBA00009477"/>
    </source>
</evidence>
<dbReference type="GO" id="GO:1990281">
    <property type="term" value="C:efflux pump complex"/>
    <property type="evidence" value="ECO:0007669"/>
    <property type="project" value="TreeGrafter"/>
</dbReference>
<evidence type="ECO:0000259" key="3">
    <source>
        <dbReference type="Pfam" id="PF25954"/>
    </source>
</evidence>
<accession>A0A377SWT5</accession>
<name>A0A377SWT5_9NEIS</name>
<organism evidence="6 8">
    <name type="scientific">Iodobacter fluviatilis</name>
    <dbReference type="NCBI Taxonomy" id="537"/>
    <lineage>
        <taxon>Bacteria</taxon>
        <taxon>Pseudomonadati</taxon>
        <taxon>Pseudomonadota</taxon>
        <taxon>Betaproteobacteria</taxon>
        <taxon>Neisseriales</taxon>
        <taxon>Chitinibacteraceae</taxon>
        <taxon>Iodobacter</taxon>
    </lineage>
</organism>
<dbReference type="Pfam" id="PF25967">
    <property type="entry name" value="RND-MFP_C"/>
    <property type="match status" value="1"/>
</dbReference>
<dbReference type="GO" id="GO:0015562">
    <property type="term" value="F:efflux transmembrane transporter activity"/>
    <property type="evidence" value="ECO:0007669"/>
    <property type="project" value="TreeGrafter"/>
</dbReference>
<feature type="domain" description="CzcB-like barrel-sandwich hybrid" evidence="5">
    <location>
        <begin position="76"/>
        <end position="215"/>
    </location>
</feature>
<reference evidence="7 9" key="2">
    <citation type="submission" date="2019-03" db="EMBL/GenBank/DDBJ databases">
        <title>Genomic Encyclopedia of Type Strains, Phase IV (KMG-IV): sequencing the most valuable type-strain genomes for metagenomic binning, comparative biology and taxonomic classification.</title>
        <authorList>
            <person name="Goeker M."/>
        </authorList>
    </citation>
    <scope>NUCLEOTIDE SEQUENCE [LARGE SCALE GENOMIC DNA]</scope>
    <source>
        <strain evidence="7 9">DSM 3764</strain>
    </source>
</reference>
<dbReference type="Gene3D" id="6.10.140.1990">
    <property type="match status" value="1"/>
</dbReference>
<dbReference type="Pfam" id="PF25954">
    <property type="entry name" value="Beta-barrel_RND_2"/>
    <property type="match status" value="1"/>
</dbReference>
<evidence type="ECO:0000313" key="8">
    <source>
        <dbReference type="Proteomes" id="UP000255108"/>
    </source>
</evidence>
<evidence type="ECO:0000313" key="6">
    <source>
        <dbReference type="EMBL" id="STR45780.1"/>
    </source>
</evidence>
<dbReference type="GO" id="GO:0019898">
    <property type="term" value="C:extrinsic component of membrane"/>
    <property type="evidence" value="ECO:0007669"/>
    <property type="project" value="InterPro"/>
</dbReference>
<dbReference type="AlphaFoldDB" id="A0A377SWT5"/>
<dbReference type="Pfam" id="PF25973">
    <property type="entry name" value="BSH_CzcB"/>
    <property type="match status" value="1"/>
</dbReference>
<dbReference type="InterPro" id="IPR058627">
    <property type="entry name" value="MdtA-like_C"/>
</dbReference>
<reference evidence="6 8" key="1">
    <citation type="submission" date="2018-06" db="EMBL/GenBank/DDBJ databases">
        <authorList>
            <consortium name="Pathogen Informatics"/>
            <person name="Doyle S."/>
        </authorList>
    </citation>
    <scope>NUCLEOTIDE SEQUENCE [LARGE SCALE GENOMIC DNA]</scope>
    <source>
        <strain evidence="6 8">NCTC11159</strain>
    </source>
</reference>
<dbReference type="EMBL" id="UGHR01000006">
    <property type="protein sequence ID" value="STR45780.1"/>
    <property type="molecule type" value="Genomic_DNA"/>
</dbReference>
<evidence type="ECO:0000256" key="2">
    <source>
        <dbReference type="ARBA" id="ARBA00023054"/>
    </source>
</evidence>
<evidence type="ECO:0000259" key="4">
    <source>
        <dbReference type="Pfam" id="PF25967"/>
    </source>
</evidence>
<dbReference type="InterPro" id="IPR058647">
    <property type="entry name" value="BSH_CzcB-like"/>
</dbReference>
<keyword evidence="2" id="KW-0175">Coiled coil</keyword>
<dbReference type="Gene3D" id="2.40.30.170">
    <property type="match status" value="1"/>
</dbReference>
<dbReference type="Gene3D" id="2.40.420.20">
    <property type="match status" value="1"/>
</dbReference>
<feature type="domain" description="Multidrug resistance protein MdtA-like C-terminal permuted SH3" evidence="4">
    <location>
        <begin position="301"/>
        <end position="355"/>
    </location>
</feature>
<dbReference type="PANTHER" id="PTHR30469">
    <property type="entry name" value="MULTIDRUG RESISTANCE PROTEIN MDTA"/>
    <property type="match status" value="1"/>
</dbReference>
<dbReference type="GO" id="GO:1990195">
    <property type="term" value="C:macrolide transmembrane transporter complex"/>
    <property type="evidence" value="ECO:0007669"/>
    <property type="project" value="InterPro"/>
</dbReference>
<dbReference type="SUPFAM" id="SSF111369">
    <property type="entry name" value="HlyD-like secretion proteins"/>
    <property type="match status" value="1"/>
</dbReference>
<evidence type="ECO:0000313" key="7">
    <source>
        <dbReference type="EMBL" id="TCU82957.1"/>
    </source>
</evidence>
<evidence type="ECO:0000313" key="9">
    <source>
        <dbReference type="Proteomes" id="UP000295794"/>
    </source>
</evidence>
<dbReference type="InterPro" id="IPR030190">
    <property type="entry name" value="MacA_alpha-hairpin_sf"/>
</dbReference>
<evidence type="ECO:0000259" key="5">
    <source>
        <dbReference type="Pfam" id="PF25973"/>
    </source>
</evidence>
<protein>
    <submittedName>
        <fullName evidence="6">Macrolide-specific efflux protein macA</fullName>
    </submittedName>
    <submittedName>
        <fullName evidence="7">RND family efflux transporter MFP subunit</fullName>
    </submittedName>
</protein>
<proteinExistence type="inferred from homology"/>
<dbReference type="FunFam" id="2.40.30.170:FF:000010">
    <property type="entry name" value="Efflux RND transporter periplasmic adaptor subunit"/>
    <property type="match status" value="1"/>
</dbReference>
<dbReference type="GO" id="GO:0030313">
    <property type="term" value="C:cell envelope"/>
    <property type="evidence" value="ECO:0007669"/>
    <property type="project" value="UniProtKB-SubCell"/>
</dbReference>
<keyword evidence="9" id="KW-1185">Reference proteome</keyword>
<dbReference type="InterPro" id="IPR006143">
    <property type="entry name" value="RND_pump_MFP"/>
</dbReference>
<dbReference type="PRINTS" id="PR01490">
    <property type="entry name" value="RTXTOXIND"/>
</dbReference>
<dbReference type="Proteomes" id="UP000295794">
    <property type="component" value="Unassembled WGS sequence"/>
</dbReference>
<dbReference type="InterPro" id="IPR058792">
    <property type="entry name" value="Beta-barrel_RND_2"/>
</dbReference>
<dbReference type="NCBIfam" id="TIGR01730">
    <property type="entry name" value="RND_mfp"/>
    <property type="match status" value="1"/>
</dbReference>
<dbReference type="Proteomes" id="UP000255108">
    <property type="component" value="Unassembled WGS sequence"/>
</dbReference>
<dbReference type="Gene3D" id="2.40.50.100">
    <property type="match status" value="1"/>
</dbReference>
<sequence>MTVFKKRSIGLGLLFVVLAAGGVAFTQGKAKEPKAEDKNTPRKLEFAAADLAVVTLRPLDQSIPINGALQAVNHASLRSKVSAQVDQVLVREGEEVKAGQILARFDASNIVAQLNERQSNLEMAKAELSLAEKTHGKNQTLQKQGFISGNAFDSSSSTLAVSLAKLKAIQAQVAVAKNAMDDMVLRAPIGGQISKRSIQPGEKVDQNSELFNIVDLSAMELQVAVPASQIAHVSAGQQAEFQVDGFNGKLFNGTVQRINPEVEKNSRAITVFIAVKNPAGALRSGMFAKGLLALGQSQAKLTIPNSAVQGGSTDPYVYSLENGKIAQRKVSLGSNDERSGLVEVTTGLNAGVKVLARKMDGIKPGMVATAVGG</sequence>
<dbReference type="GO" id="GO:1990961">
    <property type="term" value="P:xenobiotic detoxification by transmembrane export across the plasma membrane"/>
    <property type="evidence" value="ECO:0007669"/>
    <property type="project" value="InterPro"/>
</dbReference>
<comment type="similarity">
    <text evidence="1">Belongs to the membrane fusion protein (MFP) (TC 8.A.1) family.</text>
</comment>
<gene>
    <name evidence="6" type="primary">macA_3</name>
    <name evidence="7" type="ORF">EV682_11317</name>
    <name evidence="6" type="ORF">NCTC11159_04370</name>
</gene>
<feature type="domain" description="CusB-like beta-barrel" evidence="3">
    <location>
        <begin position="221"/>
        <end position="290"/>
    </location>
</feature>